<organism evidence="1 2">
    <name type="scientific">Capnocytophaga canimorsus</name>
    <dbReference type="NCBI Taxonomy" id="28188"/>
    <lineage>
        <taxon>Bacteria</taxon>
        <taxon>Pseudomonadati</taxon>
        <taxon>Bacteroidota</taxon>
        <taxon>Flavobacteriia</taxon>
        <taxon>Flavobacteriales</taxon>
        <taxon>Flavobacteriaceae</taxon>
        <taxon>Capnocytophaga</taxon>
    </lineage>
</organism>
<accession>A0A0B7H160</accession>
<gene>
    <name evidence="1" type="ORF">CCAN12_340003</name>
</gene>
<proteinExistence type="predicted"/>
<protein>
    <submittedName>
        <fullName evidence="1">Uncharacterized protein</fullName>
    </submittedName>
</protein>
<dbReference type="AlphaFoldDB" id="A0A0B7H160"/>
<dbReference type="EMBL" id="CDOE01000028">
    <property type="protein sequence ID" value="CEN33115.1"/>
    <property type="molecule type" value="Genomic_DNA"/>
</dbReference>
<sequence>MSVITKLSVLKDVYIILKKKSKRKIITPFLNIFYDQRMIFRQEILSHGAEIEVISPN</sequence>
<dbReference type="Proteomes" id="UP000044026">
    <property type="component" value="Unassembled WGS sequence"/>
</dbReference>
<reference evidence="1 2" key="1">
    <citation type="submission" date="2015-01" db="EMBL/GenBank/DDBJ databases">
        <authorList>
            <person name="Xiang T."/>
            <person name="Song Y."/>
            <person name="Huang L."/>
            <person name="Wang B."/>
            <person name="Wu P."/>
        </authorList>
    </citation>
    <scope>NUCLEOTIDE SEQUENCE [LARGE SCALE GENOMIC DNA]</scope>
    <source>
        <strain evidence="1 2">Cc12</strain>
    </source>
</reference>
<evidence type="ECO:0000313" key="1">
    <source>
        <dbReference type="EMBL" id="CEN33115.1"/>
    </source>
</evidence>
<evidence type="ECO:0000313" key="2">
    <source>
        <dbReference type="Proteomes" id="UP000044026"/>
    </source>
</evidence>
<name>A0A0B7H160_9FLAO</name>